<dbReference type="AlphaFoldDB" id="L7F3W3"/>
<organism evidence="1 2">
    <name type="scientific">Streptomyces turgidiscabies (strain Car8)</name>
    <dbReference type="NCBI Taxonomy" id="698760"/>
    <lineage>
        <taxon>Bacteria</taxon>
        <taxon>Bacillati</taxon>
        <taxon>Actinomycetota</taxon>
        <taxon>Actinomycetes</taxon>
        <taxon>Kitasatosporales</taxon>
        <taxon>Streptomycetaceae</taxon>
        <taxon>Streptomyces</taxon>
    </lineage>
</organism>
<proteinExistence type="predicted"/>
<accession>L7F3W3</accession>
<evidence type="ECO:0000313" key="2">
    <source>
        <dbReference type="Proteomes" id="UP000010931"/>
    </source>
</evidence>
<reference evidence="1 2" key="1">
    <citation type="journal article" date="2011" name="Plasmid">
        <title>Streptomyces turgidiscabies Car8 contains a modular pathogenicity island that shares virulence genes with other actinobacterial plant pathogens.</title>
        <authorList>
            <person name="Huguet-Tapia J.C."/>
            <person name="Badger J.H."/>
            <person name="Loria R."/>
            <person name="Pettis G.S."/>
        </authorList>
    </citation>
    <scope>NUCLEOTIDE SEQUENCE [LARGE SCALE GENOMIC DNA]</scope>
    <source>
        <strain evidence="1 2">Car8</strain>
    </source>
</reference>
<evidence type="ECO:0000313" key="1">
    <source>
        <dbReference type="EMBL" id="ELP66283.1"/>
    </source>
</evidence>
<protein>
    <submittedName>
        <fullName evidence="1">Uncharacterized protein</fullName>
    </submittedName>
</protein>
<dbReference type="EMBL" id="AEJB01000361">
    <property type="protein sequence ID" value="ELP66283.1"/>
    <property type="molecule type" value="Genomic_DNA"/>
</dbReference>
<dbReference type="PATRIC" id="fig|698760.3.peg.4867"/>
<keyword evidence="2" id="KW-1185">Reference proteome</keyword>
<sequence length="336" mass="37338">MRWAREVVLLPALLEHMQALPRLDQAEPQHAKWFANEVVRVATTEAASYRVSVPLAGIDIQTSGDAPLEWEDVTIRRLSAAEQGDHMEEWGTRSLMVLLHAPPLVVLEYDAEHPRNEQMPIALPRRVRSIMAALQLYGFELAGHSARVEGVPKWFSMGAGLPPLGLPGTPPSWRVLTPEVFTGVTATARCLDRWNIDQPKSTHDLALHRFCSGVARTNDTDAVLDFTIALESLLLPYDANARHSELSYRFRLHGAYYLTDGPSERQAMSKALNGLYTMRSRLVHGGKYPTAEEIQATRKTARELAQRGLMQAVHGGFPTAETFTRMALGLVGDAEE</sequence>
<comment type="caution">
    <text evidence="1">The sequence shown here is derived from an EMBL/GenBank/DDBJ whole genome shotgun (WGS) entry which is preliminary data.</text>
</comment>
<name>L7F3W3_STRT8</name>
<gene>
    <name evidence="1" type="ORF">STRTUCAR8_01320</name>
</gene>
<dbReference type="Proteomes" id="UP000010931">
    <property type="component" value="Unassembled WGS sequence"/>
</dbReference>